<name>A0ABY7EW67_MYAAR</name>
<gene>
    <name evidence="1" type="ORF">MAR_026953</name>
</gene>
<sequence>MLTPAIPFQAAVTRRRTLACREEI</sequence>
<evidence type="ECO:0000313" key="1">
    <source>
        <dbReference type="EMBL" id="WAR12773.1"/>
    </source>
</evidence>
<proteinExistence type="predicted"/>
<protein>
    <submittedName>
        <fullName evidence="1">Uncharacterized protein</fullName>
    </submittedName>
</protein>
<dbReference type="EMBL" id="CP111019">
    <property type="protein sequence ID" value="WAR12773.1"/>
    <property type="molecule type" value="Genomic_DNA"/>
</dbReference>
<keyword evidence="2" id="KW-1185">Reference proteome</keyword>
<reference evidence="1" key="1">
    <citation type="submission" date="2022-11" db="EMBL/GenBank/DDBJ databases">
        <title>Centuries of genome instability and evolution in soft-shell clam transmissible cancer (bioRxiv).</title>
        <authorList>
            <person name="Hart S.F.M."/>
            <person name="Yonemitsu M.A."/>
            <person name="Giersch R.M."/>
            <person name="Beal B.F."/>
            <person name="Arriagada G."/>
            <person name="Davis B.W."/>
            <person name="Ostrander E.A."/>
            <person name="Goff S.P."/>
            <person name="Metzger M.J."/>
        </authorList>
    </citation>
    <scope>NUCLEOTIDE SEQUENCE</scope>
    <source>
        <strain evidence="1">MELC-2E11</strain>
        <tissue evidence="1">Siphon/mantle</tissue>
    </source>
</reference>
<dbReference type="Proteomes" id="UP001164746">
    <property type="component" value="Chromosome 8"/>
</dbReference>
<evidence type="ECO:0000313" key="2">
    <source>
        <dbReference type="Proteomes" id="UP001164746"/>
    </source>
</evidence>
<organism evidence="1 2">
    <name type="scientific">Mya arenaria</name>
    <name type="common">Soft-shell clam</name>
    <dbReference type="NCBI Taxonomy" id="6604"/>
    <lineage>
        <taxon>Eukaryota</taxon>
        <taxon>Metazoa</taxon>
        <taxon>Spiralia</taxon>
        <taxon>Lophotrochozoa</taxon>
        <taxon>Mollusca</taxon>
        <taxon>Bivalvia</taxon>
        <taxon>Autobranchia</taxon>
        <taxon>Heteroconchia</taxon>
        <taxon>Euheterodonta</taxon>
        <taxon>Imparidentia</taxon>
        <taxon>Neoheterodontei</taxon>
        <taxon>Myida</taxon>
        <taxon>Myoidea</taxon>
        <taxon>Myidae</taxon>
        <taxon>Mya</taxon>
    </lineage>
</organism>
<accession>A0ABY7EW67</accession>